<keyword evidence="6 7" id="KW-0472">Membrane</keyword>
<keyword evidence="9" id="KW-1185">Reference proteome</keyword>
<evidence type="ECO:0000256" key="7">
    <source>
        <dbReference type="SAM" id="Phobius"/>
    </source>
</evidence>
<keyword evidence="4 7" id="KW-0812">Transmembrane</keyword>
<comment type="similarity">
    <text evidence="2">Belongs to the chromate ion transporter (CHR) (TC 2.A.51) family.</text>
</comment>
<evidence type="ECO:0000256" key="1">
    <source>
        <dbReference type="ARBA" id="ARBA00004651"/>
    </source>
</evidence>
<organism evidence="8 9">
    <name type="scientific">Ottowia pentelensis</name>
    <dbReference type="NCBI Taxonomy" id="511108"/>
    <lineage>
        <taxon>Bacteria</taxon>
        <taxon>Pseudomonadati</taxon>
        <taxon>Pseudomonadota</taxon>
        <taxon>Betaproteobacteria</taxon>
        <taxon>Burkholderiales</taxon>
        <taxon>Comamonadaceae</taxon>
        <taxon>Ottowia</taxon>
    </lineage>
</organism>
<dbReference type="InterPro" id="IPR052518">
    <property type="entry name" value="CHR_Transporter"/>
</dbReference>
<comment type="caution">
    <text evidence="8">The sequence shown here is derived from an EMBL/GenBank/DDBJ whole genome shotgun (WGS) entry which is preliminary data.</text>
</comment>
<evidence type="ECO:0000313" key="8">
    <source>
        <dbReference type="EMBL" id="MFC0591804.1"/>
    </source>
</evidence>
<evidence type="ECO:0000256" key="4">
    <source>
        <dbReference type="ARBA" id="ARBA00022692"/>
    </source>
</evidence>
<name>A0ABV6PQG3_9BURK</name>
<keyword evidence="3" id="KW-1003">Cell membrane</keyword>
<feature type="transmembrane region" description="Helical" evidence="7">
    <location>
        <begin position="121"/>
        <end position="142"/>
    </location>
</feature>
<evidence type="ECO:0000256" key="5">
    <source>
        <dbReference type="ARBA" id="ARBA00022989"/>
    </source>
</evidence>
<dbReference type="Proteomes" id="UP001589834">
    <property type="component" value="Unassembled WGS sequence"/>
</dbReference>
<accession>A0ABV6PQG3</accession>
<gene>
    <name evidence="8" type="ORF">ACFFGG_04470</name>
</gene>
<evidence type="ECO:0000256" key="2">
    <source>
        <dbReference type="ARBA" id="ARBA00005262"/>
    </source>
</evidence>
<proteinExistence type="inferred from homology"/>
<feature type="transmembrane region" description="Helical" evidence="7">
    <location>
        <begin position="149"/>
        <end position="168"/>
    </location>
</feature>
<evidence type="ECO:0000256" key="6">
    <source>
        <dbReference type="ARBA" id="ARBA00023136"/>
    </source>
</evidence>
<sequence length="204" mass="21161">MPATAQSDAAPGAPRSRADLFWSFSWIALQGFGGVMAVVQRELVERKRWLTREQFVEDWAVAQIMPGPNVVNLSMMIGDRHFGLSGALVALAGMLALPSVLVLLLAAGFASVADSALAQGALRGMGAVAAALIIATGLKLIGALRGNPMGRAVCLALVALTVVAMLVFKVRLALVLGVLGGAGCLWAWHCLRPAAANVGEAPRP</sequence>
<dbReference type="InterPro" id="IPR003370">
    <property type="entry name" value="Chromate_transpt"/>
</dbReference>
<evidence type="ECO:0000313" key="9">
    <source>
        <dbReference type="Proteomes" id="UP001589834"/>
    </source>
</evidence>
<protein>
    <submittedName>
        <fullName evidence="8">Chromate transporter</fullName>
    </submittedName>
</protein>
<comment type="subcellular location">
    <subcellularLocation>
        <location evidence="1">Cell membrane</location>
        <topology evidence="1">Multi-pass membrane protein</topology>
    </subcellularLocation>
</comment>
<dbReference type="Pfam" id="PF02417">
    <property type="entry name" value="Chromate_transp"/>
    <property type="match status" value="1"/>
</dbReference>
<reference evidence="8 9" key="1">
    <citation type="submission" date="2024-09" db="EMBL/GenBank/DDBJ databases">
        <authorList>
            <person name="Sun Q."/>
            <person name="Mori K."/>
        </authorList>
    </citation>
    <scope>NUCLEOTIDE SEQUENCE [LARGE SCALE GENOMIC DNA]</scope>
    <source>
        <strain evidence="8 9">NCAIM B.02336</strain>
    </source>
</reference>
<dbReference type="RefSeq" id="WP_377480302.1">
    <property type="nucleotide sequence ID" value="NZ_JBHLTN010000007.1"/>
</dbReference>
<dbReference type="EMBL" id="JBHLTN010000007">
    <property type="protein sequence ID" value="MFC0591804.1"/>
    <property type="molecule type" value="Genomic_DNA"/>
</dbReference>
<feature type="transmembrane region" description="Helical" evidence="7">
    <location>
        <begin position="20"/>
        <end position="39"/>
    </location>
</feature>
<feature type="transmembrane region" description="Helical" evidence="7">
    <location>
        <begin position="174"/>
        <end position="191"/>
    </location>
</feature>
<feature type="transmembrane region" description="Helical" evidence="7">
    <location>
        <begin position="82"/>
        <end position="109"/>
    </location>
</feature>
<dbReference type="PANTHER" id="PTHR43663">
    <property type="entry name" value="CHROMATE TRANSPORT PROTEIN-RELATED"/>
    <property type="match status" value="1"/>
</dbReference>
<keyword evidence="5 7" id="KW-1133">Transmembrane helix</keyword>
<dbReference type="PANTHER" id="PTHR43663:SF1">
    <property type="entry name" value="CHROMATE TRANSPORTER"/>
    <property type="match status" value="1"/>
</dbReference>
<evidence type="ECO:0000256" key="3">
    <source>
        <dbReference type="ARBA" id="ARBA00022475"/>
    </source>
</evidence>